<gene>
    <name evidence="3" type="ORF">N868_14020</name>
</gene>
<dbReference type="Gene3D" id="2.60.40.10">
    <property type="entry name" value="Immunoglobulins"/>
    <property type="match status" value="1"/>
</dbReference>
<dbReference type="EMBL" id="AXCY01000042">
    <property type="protein sequence ID" value="KGM10676.1"/>
    <property type="molecule type" value="Genomic_DNA"/>
</dbReference>
<dbReference type="GO" id="GO:0003993">
    <property type="term" value="F:acid phosphatase activity"/>
    <property type="evidence" value="ECO:0007669"/>
    <property type="project" value="InterPro"/>
</dbReference>
<accession>A0A0A0BRU7</accession>
<dbReference type="InterPro" id="IPR004843">
    <property type="entry name" value="Calcineurin-like_PHP"/>
</dbReference>
<dbReference type="SMART" id="SM00089">
    <property type="entry name" value="PKD"/>
    <property type="match status" value="1"/>
</dbReference>
<comment type="caution">
    <text evidence="3">The sequence shown here is derived from an EMBL/GenBank/DDBJ whole genome shotgun (WGS) entry which is preliminary data.</text>
</comment>
<dbReference type="Gene3D" id="3.60.21.10">
    <property type="match status" value="1"/>
</dbReference>
<feature type="domain" description="PKD" evidence="2">
    <location>
        <begin position="331"/>
        <end position="417"/>
    </location>
</feature>
<organism evidence="3 4">
    <name type="scientific">Cellulomonas carbonis T26</name>
    <dbReference type="NCBI Taxonomy" id="947969"/>
    <lineage>
        <taxon>Bacteria</taxon>
        <taxon>Bacillati</taxon>
        <taxon>Actinomycetota</taxon>
        <taxon>Actinomycetes</taxon>
        <taxon>Micrococcales</taxon>
        <taxon>Cellulomonadaceae</taxon>
        <taxon>Cellulomonas</taxon>
    </lineage>
</organism>
<dbReference type="InterPro" id="IPR022409">
    <property type="entry name" value="PKD/Chitinase_dom"/>
</dbReference>
<reference evidence="3 4" key="2">
    <citation type="journal article" date="2015" name="Stand. Genomic Sci.">
        <title>Draft genome sequence of Cellulomonas carbonis T26(T) and comparative analysis of six Cellulomonas genomes.</title>
        <authorList>
            <person name="Zhuang W."/>
            <person name="Zhang S."/>
            <person name="Xia X."/>
            <person name="Wang G."/>
        </authorList>
    </citation>
    <scope>NUCLEOTIDE SEQUENCE [LARGE SCALE GENOMIC DNA]</scope>
    <source>
        <strain evidence="3 4">T26</strain>
    </source>
</reference>
<name>A0A0A0BRU7_9CELL</name>
<dbReference type="GO" id="GO:0005975">
    <property type="term" value="P:carbohydrate metabolic process"/>
    <property type="evidence" value="ECO:0007669"/>
    <property type="project" value="UniProtKB-ARBA"/>
</dbReference>
<evidence type="ECO:0000256" key="1">
    <source>
        <dbReference type="ARBA" id="ARBA00022729"/>
    </source>
</evidence>
<dbReference type="PANTHER" id="PTHR22953">
    <property type="entry name" value="ACID PHOSPHATASE RELATED"/>
    <property type="match status" value="1"/>
</dbReference>
<dbReference type="InterPro" id="IPR000601">
    <property type="entry name" value="PKD_dom"/>
</dbReference>
<evidence type="ECO:0000313" key="4">
    <source>
        <dbReference type="Proteomes" id="UP000029839"/>
    </source>
</evidence>
<dbReference type="Proteomes" id="UP000029839">
    <property type="component" value="Unassembled WGS sequence"/>
</dbReference>
<dbReference type="InterPro" id="IPR035986">
    <property type="entry name" value="PKD_dom_sf"/>
</dbReference>
<proteinExistence type="predicted"/>
<evidence type="ECO:0000313" key="3">
    <source>
        <dbReference type="EMBL" id="KGM10676.1"/>
    </source>
</evidence>
<reference evidence="3 4" key="1">
    <citation type="submission" date="2013-08" db="EMBL/GenBank/DDBJ databases">
        <title>Genome sequencing of Cellulomonas carbonis T26.</title>
        <authorList>
            <person name="Chen F."/>
            <person name="Li Y."/>
            <person name="Wang G."/>
        </authorList>
    </citation>
    <scope>NUCLEOTIDE SEQUENCE [LARGE SCALE GENOMIC DNA]</scope>
    <source>
        <strain evidence="3 4">T26</strain>
    </source>
</reference>
<dbReference type="InterPro" id="IPR029052">
    <property type="entry name" value="Metallo-depent_PP-like"/>
</dbReference>
<keyword evidence="3" id="KW-0378">Hydrolase</keyword>
<sequence>MHAQAGAQAPAQPQVQAAAVAGGVHLTAAGDIGATSNTWAVLDSVRALDPDAMLVLGDLSYGQTGAEQAWCDQVVARVGAGFAFQLVAGNHEMNGLNGNINDFSACLPNQLPGLVGTYGREWYVDVPAQDPLVRVVMVSPALDFPGQARWEYTVGSPRYAWTEAAIDGARAAGVPWVVVGMHHPCLSVGTYSCLSGSDLNDLLLSKRVDLVLSGHEHLYQRTHQLALGAACPTVVPGAAADLDCVVDADPTMVRGAGTVFATVGTGGIQQRAVATGDPEEPYFATANGLATASWGVLDLQVTADELSARFVRASGATFSDAFTLRAADPGTNAPPVARATVSCTGRTCAFDGSSSSDGDGTVTAWAWDLGDGATASGATTTHTYAADGSFTARLTVTDDDGATGTVQRVVEVAAPSAVFAADTFTRDLARGWGSAETGGAWRTSGSLDLYSVAGGAGRIRLAAPGVGPDVSLPATASSADLVQTFRVDKLPAGGSGLYLYPSPRRVAGVGEYRSKVQLRGDGRVVLSLVRVTGGTHTALTAATLLAGPVVAPGEGLLVRTQAVGTNPTTVRARVWEAGTPEPTSWNATATDATAGLQAAGSTGLNTYLSSGVTSAPIVLTLDDVRAVVP</sequence>
<dbReference type="AlphaFoldDB" id="A0A0A0BRU7"/>
<evidence type="ECO:0000259" key="2">
    <source>
        <dbReference type="PROSITE" id="PS50093"/>
    </source>
</evidence>
<keyword evidence="4" id="KW-1185">Reference proteome</keyword>
<dbReference type="InterPro" id="IPR013783">
    <property type="entry name" value="Ig-like_fold"/>
</dbReference>
<dbReference type="SUPFAM" id="SSF56300">
    <property type="entry name" value="Metallo-dependent phosphatases"/>
    <property type="match status" value="1"/>
</dbReference>
<keyword evidence="1" id="KW-0732">Signal</keyword>
<dbReference type="Pfam" id="PF18911">
    <property type="entry name" value="PKD_4"/>
    <property type="match status" value="1"/>
</dbReference>
<dbReference type="PANTHER" id="PTHR22953:SF153">
    <property type="entry name" value="PURPLE ACID PHOSPHATASE"/>
    <property type="match status" value="1"/>
</dbReference>
<dbReference type="PROSITE" id="PS50093">
    <property type="entry name" value="PKD"/>
    <property type="match status" value="1"/>
</dbReference>
<dbReference type="InterPro" id="IPR039331">
    <property type="entry name" value="PAPs-like"/>
</dbReference>
<dbReference type="CDD" id="cd00146">
    <property type="entry name" value="PKD"/>
    <property type="match status" value="1"/>
</dbReference>
<dbReference type="Pfam" id="PF00149">
    <property type="entry name" value="Metallophos"/>
    <property type="match status" value="1"/>
</dbReference>
<protein>
    <submittedName>
        <fullName evidence="3">Phosphohydrolase</fullName>
    </submittedName>
</protein>
<dbReference type="SUPFAM" id="SSF49299">
    <property type="entry name" value="PKD domain"/>
    <property type="match status" value="1"/>
</dbReference>